<name>A0A438LZK0_9ACTN</name>
<dbReference type="EMBL" id="SAUN01000001">
    <property type="protein sequence ID" value="RVX39004.1"/>
    <property type="molecule type" value="Genomic_DNA"/>
</dbReference>
<evidence type="ECO:0000313" key="4">
    <source>
        <dbReference type="Proteomes" id="UP000284824"/>
    </source>
</evidence>
<dbReference type="AlphaFoldDB" id="A0A438LZK0"/>
<sequence length="183" mass="19437">MHRHDTEAESRTLAPAKPADGPHEHPLLALQRAAGNAAVAGLLDEERSPVLDVVESGGTPLDPGVQADMEARFGQDFSDVRVHTDAAAHDSAQAVNAGAYTVGSHVVFQRDLYNPSSDAGRHLLAHELTHVIQQRSGPVDGTDTGAGVSVSHPDDRFERQAAATADQVMSVQRQAEPDEEETV</sequence>
<dbReference type="Proteomes" id="UP000284824">
    <property type="component" value="Unassembled WGS sequence"/>
</dbReference>
<gene>
    <name evidence="3" type="ORF">EDD27_1336</name>
</gene>
<proteinExistence type="predicted"/>
<evidence type="ECO:0000259" key="2">
    <source>
        <dbReference type="Pfam" id="PF13699"/>
    </source>
</evidence>
<evidence type="ECO:0000256" key="1">
    <source>
        <dbReference type="SAM" id="MobiDB-lite"/>
    </source>
</evidence>
<organism evidence="3 4">
    <name type="scientific">Nonomuraea polychroma</name>
    <dbReference type="NCBI Taxonomy" id="46176"/>
    <lineage>
        <taxon>Bacteria</taxon>
        <taxon>Bacillati</taxon>
        <taxon>Actinomycetota</taxon>
        <taxon>Actinomycetes</taxon>
        <taxon>Streptosporangiales</taxon>
        <taxon>Streptosporangiaceae</taxon>
        <taxon>Nonomuraea</taxon>
    </lineage>
</organism>
<feature type="domain" description="eCIS core" evidence="2">
    <location>
        <begin position="60"/>
        <end position="137"/>
    </location>
</feature>
<comment type="caution">
    <text evidence="3">The sequence shown here is derived from an EMBL/GenBank/DDBJ whole genome shotgun (WGS) entry which is preliminary data.</text>
</comment>
<dbReference type="RefSeq" id="WP_127931558.1">
    <property type="nucleotide sequence ID" value="NZ_SAUN01000001.1"/>
</dbReference>
<feature type="region of interest" description="Disordered" evidence="1">
    <location>
        <begin position="134"/>
        <end position="183"/>
    </location>
</feature>
<dbReference type="Pfam" id="PF13699">
    <property type="entry name" value="eCIS_core"/>
    <property type="match status" value="1"/>
</dbReference>
<evidence type="ECO:0000313" key="3">
    <source>
        <dbReference type="EMBL" id="RVX39004.1"/>
    </source>
</evidence>
<keyword evidence="4" id="KW-1185">Reference proteome</keyword>
<dbReference type="OrthoDB" id="9153660at2"/>
<feature type="compositionally biased region" description="Basic and acidic residues" evidence="1">
    <location>
        <begin position="1"/>
        <end position="10"/>
    </location>
</feature>
<feature type="region of interest" description="Disordered" evidence="1">
    <location>
        <begin position="1"/>
        <end position="24"/>
    </location>
</feature>
<dbReference type="InterPro" id="IPR025295">
    <property type="entry name" value="eCIS_core_dom"/>
</dbReference>
<protein>
    <submittedName>
        <fullName evidence="3">Uncharacterized protein DUF4157</fullName>
    </submittedName>
</protein>
<reference evidence="3 4" key="1">
    <citation type="submission" date="2019-01" db="EMBL/GenBank/DDBJ databases">
        <title>Sequencing the genomes of 1000 actinobacteria strains.</title>
        <authorList>
            <person name="Klenk H.-P."/>
        </authorList>
    </citation>
    <scope>NUCLEOTIDE SEQUENCE [LARGE SCALE GENOMIC DNA]</scope>
    <source>
        <strain evidence="3 4">DSM 43925</strain>
    </source>
</reference>
<accession>A0A438LZK0</accession>